<sequence length="127" mass="14646">MRNIGILLLLMTFICCNNVTRVNDKEKENTKIIKESDLIESGNYNGIKTCEEAEKLAKKEINEGKLKYIFSGFGSRQELPKNLEKLYRIEIIKVDGVLGIPNKCYNDIMYKKIQEKFGDDAFNKAME</sequence>
<dbReference type="Proteomes" id="UP000198820">
    <property type="component" value="Unassembled WGS sequence"/>
</dbReference>
<proteinExistence type="predicted"/>
<dbReference type="STRING" id="908615.SAMN05421540_1196"/>
<dbReference type="RefSeq" id="WP_093246014.1">
    <property type="nucleotide sequence ID" value="NZ_FNQF01000019.1"/>
</dbReference>
<dbReference type="EMBL" id="FNQF01000019">
    <property type="protein sequence ID" value="SEA77981.1"/>
    <property type="molecule type" value="Genomic_DNA"/>
</dbReference>
<gene>
    <name evidence="1" type="ORF">SAMN05421540_1196</name>
</gene>
<name>A0A1H4DYZ8_9FLAO</name>
<protein>
    <submittedName>
        <fullName evidence="1">Uncharacterized protein</fullName>
    </submittedName>
</protein>
<accession>A0A1H4DYZ8</accession>
<reference evidence="1 2" key="1">
    <citation type="submission" date="2016-10" db="EMBL/GenBank/DDBJ databases">
        <authorList>
            <person name="de Groot N.N."/>
        </authorList>
    </citation>
    <scope>NUCLEOTIDE SEQUENCE [LARGE SCALE GENOMIC DNA]</scope>
    <source>
        <strain evidence="1 2">DSM 23581</strain>
    </source>
</reference>
<evidence type="ECO:0000313" key="2">
    <source>
        <dbReference type="Proteomes" id="UP000198820"/>
    </source>
</evidence>
<keyword evidence="2" id="KW-1185">Reference proteome</keyword>
<organism evidence="1 2">
    <name type="scientific">Psychroflexus halocasei</name>
    <dbReference type="NCBI Taxonomy" id="908615"/>
    <lineage>
        <taxon>Bacteria</taxon>
        <taxon>Pseudomonadati</taxon>
        <taxon>Bacteroidota</taxon>
        <taxon>Flavobacteriia</taxon>
        <taxon>Flavobacteriales</taxon>
        <taxon>Flavobacteriaceae</taxon>
        <taxon>Psychroflexus</taxon>
    </lineage>
</organism>
<evidence type="ECO:0000313" key="1">
    <source>
        <dbReference type="EMBL" id="SEA77981.1"/>
    </source>
</evidence>
<dbReference type="AlphaFoldDB" id="A0A1H4DYZ8"/>